<dbReference type="AlphaFoldDB" id="A0A086IZN9"/>
<gene>
    <name evidence="7" type="ORF">NESG_02129</name>
</gene>
<evidence type="ECO:0000256" key="3">
    <source>
        <dbReference type="ARBA" id="ARBA00022989"/>
    </source>
</evidence>
<accession>A0A086IZN9</accession>
<dbReference type="InterPro" id="IPR011547">
    <property type="entry name" value="SLC26A/SulP_dom"/>
</dbReference>
<proteinExistence type="predicted"/>
<dbReference type="PANTHER" id="PTHR43310:SF2">
    <property type="entry name" value="SLC26A_SULP TRANSPORTER DOMAIN-CONTAINING PROTEIN"/>
    <property type="match status" value="1"/>
</dbReference>
<dbReference type="HOGENOM" id="CLU_580161_0_0_1"/>
<evidence type="ECO:0000256" key="4">
    <source>
        <dbReference type="ARBA" id="ARBA00023136"/>
    </source>
</evidence>
<comment type="caution">
    <text evidence="7">The sequence shown here is derived from an EMBL/GenBank/DDBJ whole genome shotgun (WGS) entry which is preliminary data.</text>
</comment>
<dbReference type="GeneID" id="77677102"/>
<feature type="transmembrane region" description="Helical" evidence="5">
    <location>
        <begin position="335"/>
        <end position="356"/>
    </location>
</feature>
<feature type="transmembrane region" description="Helical" evidence="5">
    <location>
        <begin position="289"/>
        <end position="314"/>
    </location>
</feature>
<feature type="transmembrane region" description="Helical" evidence="5">
    <location>
        <begin position="234"/>
        <end position="256"/>
    </location>
</feature>
<evidence type="ECO:0000256" key="2">
    <source>
        <dbReference type="ARBA" id="ARBA00022692"/>
    </source>
</evidence>
<feature type="transmembrane region" description="Helical" evidence="5">
    <location>
        <begin position="376"/>
        <end position="396"/>
    </location>
</feature>
<feature type="transmembrane region" description="Helical" evidence="5">
    <location>
        <begin position="130"/>
        <end position="154"/>
    </location>
</feature>
<comment type="subcellular location">
    <subcellularLocation>
        <location evidence="1">Membrane</location>
        <topology evidence="1">Multi-pass membrane protein</topology>
    </subcellularLocation>
</comment>
<keyword evidence="4 5" id="KW-0472">Membrane</keyword>
<name>A0A086IZN9_NEMA1</name>
<dbReference type="PANTHER" id="PTHR43310">
    <property type="entry name" value="SULFATE TRANSPORTER YBAR-RELATED"/>
    <property type="match status" value="1"/>
</dbReference>
<dbReference type="GO" id="GO:0016020">
    <property type="term" value="C:membrane"/>
    <property type="evidence" value="ECO:0007669"/>
    <property type="project" value="UniProtKB-SubCell"/>
</dbReference>
<evidence type="ECO:0000313" key="8">
    <source>
        <dbReference type="Proteomes" id="UP000054524"/>
    </source>
</evidence>
<feature type="transmembrane region" description="Helical" evidence="5">
    <location>
        <begin position="78"/>
        <end position="101"/>
    </location>
</feature>
<dbReference type="RefSeq" id="XP_052903912.1">
    <property type="nucleotide sequence ID" value="XM_053049741.1"/>
</dbReference>
<feature type="transmembrane region" description="Helical" evidence="5">
    <location>
        <begin position="166"/>
        <end position="187"/>
    </location>
</feature>
<evidence type="ECO:0000259" key="6">
    <source>
        <dbReference type="Pfam" id="PF00916"/>
    </source>
</evidence>
<dbReference type="InterPro" id="IPR052706">
    <property type="entry name" value="Membrane-Transporter-like"/>
</dbReference>
<feature type="transmembrane region" description="Helical" evidence="5">
    <location>
        <begin position="199"/>
        <end position="222"/>
    </location>
</feature>
<feature type="domain" description="SLC26A/SulP transporter" evidence="6">
    <location>
        <begin position="298"/>
        <end position="422"/>
    </location>
</feature>
<sequence>MDTQAVQMQPNYIEESVPLEMDEGPPTDAVTAHKTTLRERISCALLGIVLYFMDILTIGAIGLGNISGMDLPKYSKVMFLIGICSSQIIFFLFSSFTIGVITTPISENFVTIAGVTEALSQVYKLEGSTLFWTLLVFIAMSTLMTSFVFFILYVTGFQKILSKVPAEIGIALFFVIGCFCCIFGNASSMKIADKMSSEIARWSILVMYNGLALVSWGVAKLIARKFPKIGPFSYGLVLFALIGLSYIPILGVWGSIANARKSEFLPPGGKSFFILFDLPLMMEFGLDKVAWSCIFTFDMLLKMASIVIINLVQFPVNMPAISTGCRVAPSLKKELLANSVSNLFSSVFGGFSTYVVSSSTIALNKGGPITKKIDGLMSVVCFLALYLVGQTAFSYVPQICLDMLLLFIGFDILMDSVIGIWSKGLYTIIFSSAVAIPCLYLNNLPIGMAVGFGISLLVYLRKLQKQHLPLFKS</sequence>
<feature type="transmembrane region" description="Helical" evidence="5">
    <location>
        <begin position="428"/>
        <end position="460"/>
    </location>
</feature>
<protein>
    <recommendedName>
        <fullName evidence="6">SLC26A/SulP transporter domain-containing protein</fullName>
    </recommendedName>
</protein>
<keyword evidence="8" id="KW-1185">Reference proteome</keyword>
<evidence type="ECO:0000256" key="5">
    <source>
        <dbReference type="SAM" id="Phobius"/>
    </source>
</evidence>
<evidence type="ECO:0000313" key="7">
    <source>
        <dbReference type="EMBL" id="KFG25357.1"/>
    </source>
</evidence>
<keyword evidence="3 5" id="KW-1133">Transmembrane helix</keyword>
<reference evidence="7 8" key="1">
    <citation type="journal article" date="2014" name="Genome Announc.">
        <title>Genome Sequence of the Microsporidian Species Nematocida sp1 Strain ERTm6 (ATCC PRA-372).</title>
        <authorList>
            <person name="Bakowski M.A."/>
            <person name="Priest M."/>
            <person name="Young S."/>
            <person name="Cuomo C.A."/>
            <person name="Troemel E.R."/>
        </authorList>
    </citation>
    <scope>NUCLEOTIDE SEQUENCE [LARGE SCALE GENOMIC DNA]</scope>
    <source>
        <strain evidence="7 8">ERTm6</strain>
    </source>
</reference>
<feature type="transmembrane region" description="Helical" evidence="5">
    <location>
        <begin position="44"/>
        <end position="66"/>
    </location>
</feature>
<dbReference type="EMBL" id="AKIJ01000005">
    <property type="protein sequence ID" value="KFG25357.1"/>
    <property type="molecule type" value="Genomic_DNA"/>
</dbReference>
<keyword evidence="2 5" id="KW-0812">Transmembrane</keyword>
<evidence type="ECO:0000256" key="1">
    <source>
        <dbReference type="ARBA" id="ARBA00004141"/>
    </source>
</evidence>
<dbReference type="Proteomes" id="UP000054524">
    <property type="component" value="Unassembled WGS sequence"/>
</dbReference>
<organism evidence="7 8">
    <name type="scientific">Nematocida ausubeli (strain ATCC PRA-371 / ERTm2)</name>
    <name type="common">Nematode killer fungus</name>
    <dbReference type="NCBI Taxonomy" id="1913371"/>
    <lineage>
        <taxon>Eukaryota</taxon>
        <taxon>Fungi</taxon>
        <taxon>Fungi incertae sedis</taxon>
        <taxon>Microsporidia</taxon>
        <taxon>Nematocida</taxon>
    </lineage>
</organism>
<dbReference type="Pfam" id="PF00916">
    <property type="entry name" value="Sulfate_transp"/>
    <property type="match status" value="1"/>
</dbReference>